<organism evidence="1">
    <name type="scientific">viral metagenome</name>
    <dbReference type="NCBI Taxonomy" id="1070528"/>
    <lineage>
        <taxon>unclassified sequences</taxon>
        <taxon>metagenomes</taxon>
        <taxon>organismal metagenomes</taxon>
    </lineage>
</organism>
<evidence type="ECO:0000313" key="2">
    <source>
        <dbReference type="EMBL" id="QJI01835.1"/>
    </source>
</evidence>
<dbReference type="AlphaFoldDB" id="A0A6H1ZXN4"/>
<reference evidence="1" key="1">
    <citation type="submission" date="2020-03" db="EMBL/GenBank/DDBJ databases">
        <title>The deep terrestrial virosphere.</title>
        <authorList>
            <person name="Holmfeldt K."/>
            <person name="Nilsson E."/>
            <person name="Simone D."/>
            <person name="Lopez-Fernandez M."/>
            <person name="Wu X."/>
            <person name="de Brujin I."/>
            <person name="Lundin D."/>
            <person name="Andersson A."/>
            <person name="Bertilsson S."/>
            <person name="Dopson M."/>
        </authorList>
    </citation>
    <scope>NUCLEOTIDE SEQUENCE</scope>
    <source>
        <strain evidence="1">TM448A02913</strain>
        <strain evidence="2">TM448B02804</strain>
    </source>
</reference>
<accession>A0A6H1ZXN4</accession>
<dbReference type="EMBL" id="MT144954">
    <property type="protein sequence ID" value="QJI01835.1"/>
    <property type="molecule type" value="Genomic_DNA"/>
</dbReference>
<gene>
    <name evidence="1" type="ORF">TM448A02913_0010</name>
    <name evidence="2" type="ORF">TM448B02804_0011</name>
</gene>
<protein>
    <submittedName>
        <fullName evidence="1">Uncharacterized protein</fullName>
    </submittedName>
</protein>
<dbReference type="EMBL" id="MT144360">
    <property type="protein sequence ID" value="QJA52693.1"/>
    <property type="molecule type" value="Genomic_DNA"/>
</dbReference>
<evidence type="ECO:0000313" key="1">
    <source>
        <dbReference type="EMBL" id="QJA52693.1"/>
    </source>
</evidence>
<name>A0A6H1ZXN4_9ZZZZ</name>
<sequence length="80" mass="8841">MCQHCVNIVKKHWPDLPEDDYGTLLINATAWPFGGPETIAGQVKRLAEVSGQNIGKALAIADEECWAEMEDARVRDDNTS</sequence>
<proteinExistence type="predicted"/>